<name>A0ABQ9DYM3_9PASS</name>
<protein>
    <submittedName>
        <fullName evidence="1">Uncharacterized protein</fullName>
    </submittedName>
</protein>
<comment type="caution">
    <text evidence="1">The sequence shown here is derived from an EMBL/GenBank/DDBJ whole genome shotgun (WGS) entry which is preliminary data.</text>
</comment>
<sequence length="117" mass="13187">MSTWLEGKNKNPAFAIHIATAPQTQQHGQWDQCNLSRFDDDTKLCRVLDTLEGGDAIQRDLDRLERQRYFMENPCPAALVDTTKPEPKSAVVELHPEVAIDKVITCQSNVCDSTVIF</sequence>
<reference evidence="1" key="1">
    <citation type="submission" date="2019-10" db="EMBL/GenBank/DDBJ databases">
        <authorList>
            <person name="Soares A.E.R."/>
            <person name="Aleixo A."/>
            <person name="Schneider P."/>
            <person name="Miyaki C.Y."/>
            <person name="Schneider M.P."/>
            <person name="Mello C."/>
            <person name="Vasconcelos A.T.R."/>
        </authorList>
    </citation>
    <scope>NUCLEOTIDE SEQUENCE</scope>
    <source>
        <tissue evidence="1">Muscle</tissue>
    </source>
</reference>
<evidence type="ECO:0000313" key="1">
    <source>
        <dbReference type="EMBL" id="KAJ7427343.1"/>
    </source>
</evidence>
<evidence type="ECO:0000313" key="2">
    <source>
        <dbReference type="Proteomes" id="UP001145742"/>
    </source>
</evidence>
<gene>
    <name evidence="1" type="ORF">WISP_07776</name>
</gene>
<proteinExistence type="predicted"/>
<accession>A0ABQ9DYM3</accession>
<dbReference type="Proteomes" id="UP001145742">
    <property type="component" value="Unassembled WGS sequence"/>
</dbReference>
<organism evidence="1 2">
    <name type="scientific">Willisornis vidua</name>
    <name type="common">Xingu scale-backed antbird</name>
    <dbReference type="NCBI Taxonomy" id="1566151"/>
    <lineage>
        <taxon>Eukaryota</taxon>
        <taxon>Metazoa</taxon>
        <taxon>Chordata</taxon>
        <taxon>Craniata</taxon>
        <taxon>Vertebrata</taxon>
        <taxon>Euteleostomi</taxon>
        <taxon>Archelosauria</taxon>
        <taxon>Archosauria</taxon>
        <taxon>Dinosauria</taxon>
        <taxon>Saurischia</taxon>
        <taxon>Theropoda</taxon>
        <taxon>Coelurosauria</taxon>
        <taxon>Aves</taxon>
        <taxon>Neognathae</taxon>
        <taxon>Neoaves</taxon>
        <taxon>Telluraves</taxon>
        <taxon>Australaves</taxon>
        <taxon>Passeriformes</taxon>
        <taxon>Thamnophilidae</taxon>
        <taxon>Willisornis</taxon>
    </lineage>
</organism>
<dbReference type="EMBL" id="WHWB01031969">
    <property type="protein sequence ID" value="KAJ7427343.1"/>
    <property type="molecule type" value="Genomic_DNA"/>
</dbReference>
<keyword evidence="2" id="KW-1185">Reference proteome</keyword>